<sequence length="112" mass="12773">AMMMMPITQSHRQVNPSRGVVAISVITVGITRDLAFCYLAYLELWILIHVRLLIRLQDEKSQAYISGTSNECDNNLSSEQDGDFTEFQKVDVESNVQLTPTFIIKENKRSYS</sequence>
<keyword evidence="1" id="KW-0812">Transmembrane</keyword>
<proteinExistence type="predicted"/>
<organism evidence="2 3">
    <name type="scientific">Quercus suber</name>
    <name type="common">Cork oak</name>
    <dbReference type="NCBI Taxonomy" id="58331"/>
    <lineage>
        <taxon>Eukaryota</taxon>
        <taxon>Viridiplantae</taxon>
        <taxon>Streptophyta</taxon>
        <taxon>Embryophyta</taxon>
        <taxon>Tracheophyta</taxon>
        <taxon>Spermatophyta</taxon>
        <taxon>Magnoliopsida</taxon>
        <taxon>eudicotyledons</taxon>
        <taxon>Gunneridae</taxon>
        <taxon>Pentapetalae</taxon>
        <taxon>rosids</taxon>
        <taxon>fabids</taxon>
        <taxon>Fagales</taxon>
        <taxon>Fagaceae</taxon>
        <taxon>Quercus</taxon>
    </lineage>
</organism>
<gene>
    <name evidence="2" type="ORF">CFP56_041794</name>
</gene>
<name>A0AAW0IV98_QUESU</name>
<reference evidence="2 3" key="1">
    <citation type="journal article" date="2018" name="Sci. Data">
        <title>The draft genome sequence of cork oak.</title>
        <authorList>
            <person name="Ramos A.M."/>
            <person name="Usie A."/>
            <person name="Barbosa P."/>
            <person name="Barros P.M."/>
            <person name="Capote T."/>
            <person name="Chaves I."/>
            <person name="Simoes F."/>
            <person name="Abreu I."/>
            <person name="Carrasquinho I."/>
            <person name="Faro C."/>
            <person name="Guimaraes J.B."/>
            <person name="Mendonca D."/>
            <person name="Nobrega F."/>
            <person name="Rodrigues L."/>
            <person name="Saibo N.J.M."/>
            <person name="Varela M.C."/>
            <person name="Egas C."/>
            <person name="Matos J."/>
            <person name="Miguel C.M."/>
            <person name="Oliveira M.M."/>
            <person name="Ricardo C.P."/>
            <person name="Goncalves S."/>
        </authorList>
    </citation>
    <scope>NUCLEOTIDE SEQUENCE [LARGE SCALE GENOMIC DNA]</scope>
    <source>
        <strain evidence="3">cv. HL8</strain>
    </source>
</reference>
<feature type="non-terminal residue" evidence="2">
    <location>
        <position position="1"/>
    </location>
</feature>
<comment type="caution">
    <text evidence="2">The sequence shown here is derived from an EMBL/GenBank/DDBJ whole genome shotgun (WGS) entry which is preliminary data.</text>
</comment>
<accession>A0AAW0IV98</accession>
<feature type="transmembrane region" description="Helical" evidence="1">
    <location>
        <begin position="20"/>
        <end position="48"/>
    </location>
</feature>
<keyword evidence="1" id="KW-1133">Transmembrane helix</keyword>
<evidence type="ECO:0000313" key="3">
    <source>
        <dbReference type="Proteomes" id="UP000237347"/>
    </source>
</evidence>
<evidence type="ECO:0000313" key="2">
    <source>
        <dbReference type="EMBL" id="KAK7818131.1"/>
    </source>
</evidence>
<protein>
    <submittedName>
        <fullName evidence="2">Uncharacterized protein</fullName>
    </submittedName>
</protein>
<keyword evidence="1" id="KW-0472">Membrane</keyword>
<dbReference type="AlphaFoldDB" id="A0AAW0IV98"/>
<evidence type="ECO:0000256" key="1">
    <source>
        <dbReference type="SAM" id="Phobius"/>
    </source>
</evidence>
<dbReference type="EMBL" id="PKMF04000842">
    <property type="protein sequence ID" value="KAK7818131.1"/>
    <property type="molecule type" value="Genomic_DNA"/>
</dbReference>
<keyword evidence="3" id="KW-1185">Reference proteome</keyword>
<dbReference type="Proteomes" id="UP000237347">
    <property type="component" value="Unassembled WGS sequence"/>
</dbReference>